<dbReference type="AlphaFoldDB" id="A0A2P5FJM4"/>
<dbReference type="InParanoid" id="A0A2P5FJM4"/>
<sequence length="109" mass="11958">MISFSPVRLSCSSCAFKREALREPLGVRTVIVNHVVLLHPLEPLLTRGVQLLGRPAGTLGGGVEVSVGSGERSLTPVRLDESSSGRPVICVPKARVYPHWLLLWEWDTF</sequence>
<dbReference type="OrthoDB" id="10357566at2759"/>
<keyword evidence="2" id="KW-1185">Reference proteome</keyword>
<dbReference type="EMBL" id="JXTC01000028">
    <property type="protein sequence ID" value="PON97956.1"/>
    <property type="molecule type" value="Genomic_DNA"/>
</dbReference>
<organism evidence="1 2">
    <name type="scientific">Trema orientale</name>
    <name type="common">Charcoal tree</name>
    <name type="synonym">Celtis orientalis</name>
    <dbReference type="NCBI Taxonomy" id="63057"/>
    <lineage>
        <taxon>Eukaryota</taxon>
        <taxon>Viridiplantae</taxon>
        <taxon>Streptophyta</taxon>
        <taxon>Embryophyta</taxon>
        <taxon>Tracheophyta</taxon>
        <taxon>Spermatophyta</taxon>
        <taxon>Magnoliopsida</taxon>
        <taxon>eudicotyledons</taxon>
        <taxon>Gunneridae</taxon>
        <taxon>Pentapetalae</taxon>
        <taxon>rosids</taxon>
        <taxon>fabids</taxon>
        <taxon>Rosales</taxon>
        <taxon>Cannabaceae</taxon>
        <taxon>Trema</taxon>
    </lineage>
</organism>
<evidence type="ECO:0000313" key="1">
    <source>
        <dbReference type="EMBL" id="PON97956.1"/>
    </source>
</evidence>
<evidence type="ECO:0000313" key="2">
    <source>
        <dbReference type="Proteomes" id="UP000237000"/>
    </source>
</evidence>
<proteinExistence type="predicted"/>
<accession>A0A2P5FJM4</accession>
<protein>
    <submittedName>
        <fullName evidence="1">Uncharacterized protein</fullName>
    </submittedName>
</protein>
<reference evidence="2" key="1">
    <citation type="submission" date="2016-06" db="EMBL/GenBank/DDBJ databases">
        <title>Parallel loss of symbiosis genes in relatives of nitrogen-fixing non-legume Parasponia.</title>
        <authorList>
            <person name="Van Velzen R."/>
            <person name="Holmer R."/>
            <person name="Bu F."/>
            <person name="Rutten L."/>
            <person name="Van Zeijl A."/>
            <person name="Liu W."/>
            <person name="Santuari L."/>
            <person name="Cao Q."/>
            <person name="Sharma T."/>
            <person name="Shen D."/>
            <person name="Roswanjaya Y."/>
            <person name="Wardhani T."/>
            <person name="Kalhor M.S."/>
            <person name="Jansen J."/>
            <person name="Van den Hoogen J."/>
            <person name="Gungor B."/>
            <person name="Hartog M."/>
            <person name="Hontelez J."/>
            <person name="Verver J."/>
            <person name="Yang W.-C."/>
            <person name="Schijlen E."/>
            <person name="Repin R."/>
            <person name="Schilthuizen M."/>
            <person name="Schranz E."/>
            <person name="Heidstra R."/>
            <person name="Miyata K."/>
            <person name="Fedorova E."/>
            <person name="Kohlen W."/>
            <person name="Bisseling T."/>
            <person name="Smit S."/>
            <person name="Geurts R."/>
        </authorList>
    </citation>
    <scope>NUCLEOTIDE SEQUENCE [LARGE SCALE GENOMIC DNA]</scope>
    <source>
        <strain evidence="2">cv. RG33-2</strain>
    </source>
</reference>
<name>A0A2P5FJM4_TREOI</name>
<dbReference type="Proteomes" id="UP000237000">
    <property type="component" value="Unassembled WGS sequence"/>
</dbReference>
<gene>
    <name evidence="1" type="ORF">TorRG33x02_062710</name>
</gene>
<comment type="caution">
    <text evidence="1">The sequence shown here is derived from an EMBL/GenBank/DDBJ whole genome shotgun (WGS) entry which is preliminary data.</text>
</comment>